<dbReference type="Gene3D" id="3.60.110.10">
    <property type="entry name" value="Carbon-nitrogen hydrolase"/>
    <property type="match status" value="1"/>
</dbReference>
<dbReference type="PANTHER" id="PTHR23088">
    <property type="entry name" value="NITRILASE-RELATED"/>
    <property type="match status" value="1"/>
</dbReference>
<sequence>MKSDYANIVVIPMCSAVAPEENFKYLTQQLETLTLTPPSLVCLPEAWLAFCANGLDSLSIAKRSDEWIEKIAQLCKAKGIWLSAGTMPISATGDKYFAASCLFDDSGKLVAQYNKIHLFDADVSDKAKRYRESEFTAAGDQVVVVDSPFGKLGLSVCYDMRFAGLYQAQREQGANILLIPSAFTTVTGQAHWLPLLQARAIETQSFVVAAAQVGQHQNGRETYGHSVIISPWGEVLDNSALSLEPIQRRLDLTELHSTRQAMPVLQHNRFKSNMI</sequence>
<protein>
    <recommendedName>
        <fullName evidence="2">CN hydrolase domain-containing protein</fullName>
    </recommendedName>
</protein>
<accession>A0A161Y6U3</accession>
<comment type="caution">
    <text evidence="3">The sequence shown here is derived from an EMBL/GenBank/DDBJ whole genome shotgun (WGS) entry which is preliminary data.</text>
</comment>
<evidence type="ECO:0000313" key="3">
    <source>
        <dbReference type="EMBL" id="KZN51305.1"/>
    </source>
</evidence>
<keyword evidence="1" id="KW-0378">Hydrolase</keyword>
<name>A0A161Y6U3_9GAMM</name>
<dbReference type="RefSeq" id="WP_063361369.1">
    <property type="nucleotide sequence ID" value="NZ_AUXZ01000068.1"/>
</dbReference>
<evidence type="ECO:0000256" key="1">
    <source>
        <dbReference type="ARBA" id="ARBA00022801"/>
    </source>
</evidence>
<proteinExistence type="predicted"/>
<dbReference type="InterPro" id="IPR045254">
    <property type="entry name" value="Nit1/2_C-N_Hydrolase"/>
</dbReference>
<dbReference type="InterPro" id="IPR003010">
    <property type="entry name" value="C-N_Hydrolase"/>
</dbReference>
<dbReference type="GO" id="GO:0016811">
    <property type="term" value="F:hydrolase activity, acting on carbon-nitrogen (but not peptide) bonds, in linear amides"/>
    <property type="evidence" value="ECO:0007669"/>
    <property type="project" value="InterPro"/>
</dbReference>
<evidence type="ECO:0000313" key="4">
    <source>
        <dbReference type="Proteomes" id="UP000076503"/>
    </source>
</evidence>
<dbReference type="CDD" id="cd07572">
    <property type="entry name" value="nit"/>
    <property type="match status" value="1"/>
</dbReference>
<dbReference type="Pfam" id="PF00795">
    <property type="entry name" value="CN_hydrolase"/>
    <property type="match status" value="1"/>
</dbReference>
<dbReference type="OrthoDB" id="9811121at2"/>
<reference evidence="3 4" key="1">
    <citation type="submission" date="2013-07" db="EMBL/GenBank/DDBJ databases">
        <title>Comparative Genomic and Metabolomic Analysis of Twelve Strains of Pseudoalteromonas luteoviolacea.</title>
        <authorList>
            <person name="Vynne N.G."/>
            <person name="Mansson M."/>
            <person name="Gram L."/>
        </authorList>
    </citation>
    <scope>NUCLEOTIDE SEQUENCE [LARGE SCALE GENOMIC DNA]</scope>
    <source>
        <strain evidence="3 4">H33</strain>
    </source>
</reference>
<organism evidence="3 4">
    <name type="scientific">Pseudoalteromonas luteoviolacea H33</name>
    <dbReference type="NCBI Taxonomy" id="1365251"/>
    <lineage>
        <taxon>Bacteria</taxon>
        <taxon>Pseudomonadati</taxon>
        <taxon>Pseudomonadota</taxon>
        <taxon>Gammaproteobacteria</taxon>
        <taxon>Alteromonadales</taxon>
        <taxon>Pseudoalteromonadaceae</taxon>
        <taxon>Pseudoalteromonas</taxon>
    </lineage>
</organism>
<dbReference type="SUPFAM" id="SSF56317">
    <property type="entry name" value="Carbon-nitrogen hydrolase"/>
    <property type="match status" value="1"/>
</dbReference>
<dbReference type="PATRIC" id="fig|1365251.3.peg.1809"/>
<dbReference type="PROSITE" id="PS50263">
    <property type="entry name" value="CN_HYDROLASE"/>
    <property type="match status" value="1"/>
</dbReference>
<dbReference type="EMBL" id="AUXZ01000068">
    <property type="protein sequence ID" value="KZN51305.1"/>
    <property type="molecule type" value="Genomic_DNA"/>
</dbReference>
<feature type="domain" description="CN hydrolase" evidence="2">
    <location>
        <begin position="9"/>
        <end position="252"/>
    </location>
</feature>
<dbReference type="PANTHER" id="PTHR23088:SF27">
    <property type="entry name" value="DEAMINATED GLUTATHIONE AMIDASE"/>
    <property type="match status" value="1"/>
</dbReference>
<dbReference type="AlphaFoldDB" id="A0A161Y6U3"/>
<dbReference type="Proteomes" id="UP000076503">
    <property type="component" value="Unassembled WGS sequence"/>
</dbReference>
<gene>
    <name evidence="3" type="ORF">N476_13020</name>
</gene>
<evidence type="ECO:0000259" key="2">
    <source>
        <dbReference type="PROSITE" id="PS50263"/>
    </source>
</evidence>
<dbReference type="InterPro" id="IPR036526">
    <property type="entry name" value="C-N_Hydrolase_sf"/>
</dbReference>